<feature type="non-terminal residue" evidence="2">
    <location>
        <position position="1"/>
    </location>
</feature>
<comment type="caution">
    <text evidence="2">The sequence shown here is derived from an EMBL/GenBank/DDBJ whole genome shotgun (WGS) entry which is preliminary data.</text>
</comment>
<evidence type="ECO:0000313" key="2">
    <source>
        <dbReference type="EMBL" id="MFC3265098.1"/>
    </source>
</evidence>
<feature type="region of interest" description="Disordered" evidence="1">
    <location>
        <begin position="1"/>
        <end position="121"/>
    </location>
</feature>
<name>A0ABV7LD21_9HYPH</name>
<dbReference type="Proteomes" id="UP001595536">
    <property type="component" value="Unassembled WGS sequence"/>
</dbReference>
<protein>
    <submittedName>
        <fullName evidence="2">Uncharacterized protein</fullName>
    </submittedName>
</protein>
<evidence type="ECO:0000256" key="1">
    <source>
        <dbReference type="SAM" id="MobiDB-lite"/>
    </source>
</evidence>
<gene>
    <name evidence="2" type="ORF">ACFOEX_01825</name>
</gene>
<accession>A0ABV7LD21</accession>
<feature type="compositionally biased region" description="Pro residues" evidence="1">
    <location>
        <begin position="75"/>
        <end position="85"/>
    </location>
</feature>
<feature type="compositionally biased region" description="Low complexity" evidence="1">
    <location>
        <begin position="1"/>
        <end position="13"/>
    </location>
</feature>
<sequence length="121" mass="12151">RRASKPAARASRPVRQDDTPRDAMERRPATAQPPAPPPGYQAPGGARYLGPTPGATPVAPEGPKAGAVPASPLVNTPPVPRPPQPGTMVAPTPTPAPAAPQPSIHGLDPSLPARALRGPGG</sequence>
<feature type="compositionally biased region" description="Basic and acidic residues" evidence="1">
    <location>
        <begin position="14"/>
        <end position="28"/>
    </location>
</feature>
<proteinExistence type="predicted"/>
<keyword evidence="3" id="KW-1185">Reference proteome</keyword>
<feature type="compositionally biased region" description="Pro residues" evidence="1">
    <location>
        <begin position="31"/>
        <end position="40"/>
    </location>
</feature>
<evidence type="ECO:0000313" key="3">
    <source>
        <dbReference type="Proteomes" id="UP001595536"/>
    </source>
</evidence>
<dbReference type="EMBL" id="JBHRUV010000011">
    <property type="protein sequence ID" value="MFC3265098.1"/>
    <property type="molecule type" value="Genomic_DNA"/>
</dbReference>
<organism evidence="2 3">
    <name type="scientific">Camelimonas abortus</name>
    <dbReference type="NCBI Taxonomy" id="1017184"/>
    <lineage>
        <taxon>Bacteria</taxon>
        <taxon>Pseudomonadati</taxon>
        <taxon>Pseudomonadota</taxon>
        <taxon>Alphaproteobacteria</taxon>
        <taxon>Hyphomicrobiales</taxon>
        <taxon>Chelatococcaceae</taxon>
        <taxon>Camelimonas</taxon>
    </lineage>
</organism>
<reference evidence="3" key="1">
    <citation type="journal article" date="2019" name="Int. J. Syst. Evol. Microbiol.">
        <title>The Global Catalogue of Microorganisms (GCM) 10K type strain sequencing project: providing services to taxonomists for standard genome sequencing and annotation.</title>
        <authorList>
            <consortium name="The Broad Institute Genomics Platform"/>
            <consortium name="The Broad Institute Genome Sequencing Center for Infectious Disease"/>
            <person name="Wu L."/>
            <person name="Ma J."/>
        </authorList>
    </citation>
    <scope>NUCLEOTIDE SEQUENCE [LARGE SCALE GENOMIC DNA]</scope>
    <source>
        <strain evidence="3">CCM 7941</strain>
    </source>
</reference>